<keyword evidence="2" id="KW-1133">Transmembrane helix</keyword>
<dbReference type="GeneID" id="54300417"/>
<feature type="compositionally biased region" description="Low complexity" evidence="1">
    <location>
        <begin position="153"/>
        <end position="172"/>
    </location>
</feature>
<name>A0A6A6BNS4_9PEZI</name>
<proteinExistence type="predicted"/>
<dbReference type="AlphaFoldDB" id="A0A6A6BNS4"/>
<evidence type="ECO:0000313" key="4">
    <source>
        <dbReference type="Proteomes" id="UP000799438"/>
    </source>
</evidence>
<organism evidence="3 4">
    <name type="scientific">Aplosporella prunicola CBS 121167</name>
    <dbReference type="NCBI Taxonomy" id="1176127"/>
    <lineage>
        <taxon>Eukaryota</taxon>
        <taxon>Fungi</taxon>
        <taxon>Dikarya</taxon>
        <taxon>Ascomycota</taxon>
        <taxon>Pezizomycotina</taxon>
        <taxon>Dothideomycetes</taxon>
        <taxon>Dothideomycetes incertae sedis</taxon>
        <taxon>Botryosphaeriales</taxon>
        <taxon>Aplosporellaceae</taxon>
        <taxon>Aplosporella</taxon>
    </lineage>
</organism>
<feature type="compositionally biased region" description="Basic and acidic residues" evidence="1">
    <location>
        <begin position="126"/>
        <end position="135"/>
    </location>
</feature>
<dbReference type="OrthoDB" id="4120617at2759"/>
<evidence type="ECO:0008006" key="5">
    <source>
        <dbReference type="Google" id="ProtNLM"/>
    </source>
</evidence>
<feature type="transmembrane region" description="Helical" evidence="2">
    <location>
        <begin position="14"/>
        <end position="38"/>
    </location>
</feature>
<accession>A0A6A6BNS4</accession>
<keyword evidence="2" id="KW-0472">Membrane</keyword>
<evidence type="ECO:0000313" key="3">
    <source>
        <dbReference type="EMBL" id="KAF2145752.1"/>
    </source>
</evidence>
<keyword evidence="2" id="KW-0812">Transmembrane</keyword>
<gene>
    <name evidence="3" type="ORF">K452DRAFT_305717</name>
</gene>
<feature type="compositionally biased region" description="Polar residues" evidence="1">
    <location>
        <begin position="102"/>
        <end position="113"/>
    </location>
</feature>
<evidence type="ECO:0000256" key="2">
    <source>
        <dbReference type="SAM" id="Phobius"/>
    </source>
</evidence>
<evidence type="ECO:0000256" key="1">
    <source>
        <dbReference type="SAM" id="MobiDB-lite"/>
    </source>
</evidence>
<keyword evidence="4" id="KW-1185">Reference proteome</keyword>
<protein>
    <recommendedName>
        <fullName evidence="5">Mid2 domain-containing protein</fullName>
    </recommendedName>
</protein>
<feature type="region of interest" description="Disordered" evidence="1">
    <location>
        <begin position="78"/>
        <end position="193"/>
    </location>
</feature>
<dbReference type="Proteomes" id="UP000799438">
    <property type="component" value="Unassembled WGS sequence"/>
</dbReference>
<sequence>MSTDSDAASSNRNLAIIIGCALGGVAVCVMVGLSLFCCRRRRAKGAILGPRAVTPLDDAEFESWRKPSKQIQWREKRYDLMPEPPAPALTRLPSRTRRSRPNSLESPINSPTLMYTYRPKPSRTPEPGEHLDFHARNKSSLSSLQERPPTPYSPTSSSDMSYPSTLTKSASPMSPPPPSVTRASKAMSPKSTHVHYPSISEASDFDFGFHMAAYNKI</sequence>
<reference evidence="3" key="1">
    <citation type="journal article" date="2020" name="Stud. Mycol.">
        <title>101 Dothideomycetes genomes: a test case for predicting lifestyles and emergence of pathogens.</title>
        <authorList>
            <person name="Haridas S."/>
            <person name="Albert R."/>
            <person name="Binder M."/>
            <person name="Bloem J."/>
            <person name="Labutti K."/>
            <person name="Salamov A."/>
            <person name="Andreopoulos B."/>
            <person name="Baker S."/>
            <person name="Barry K."/>
            <person name="Bills G."/>
            <person name="Bluhm B."/>
            <person name="Cannon C."/>
            <person name="Castanera R."/>
            <person name="Culley D."/>
            <person name="Daum C."/>
            <person name="Ezra D."/>
            <person name="Gonzalez J."/>
            <person name="Henrissat B."/>
            <person name="Kuo A."/>
            <person name="Liang C."/>
            <person name="Lipzen A."/>
            <person name="Lutzoni F."/>
            <person name="Magnuson J."/>
            <person name="Mondo S."/>
            <person name="Nolan M."/>
            <person name="Ohm R."/>
            <person name="Pangilinan J."/>
            <person name="Park H.-J."/>
            <person name="Ramirez L."/>
            <person name="Alfaro M."/>
            <person name="Sun H."/>
            <person name="Tritt A."/>
            <person name="Yoshinaga Y."/>
            <person name="Zwiers L.-H."/>
            <person name="Turgeon B."/>
            <person name="Goodwin S."/>
            <person name="Spatafora J."/>
            <person name="Crous P."/>
            <person name="Grigoriev I."/>
        </authorList>
    </citation>
    <scope>NUCLEOTIDE SEQUENCE</scope>
    <source>
        <strain evidence="3">CBS 121167</strain>
    </source>
</reference>
<dbReference type="RefSeq" id="XP_033401464.1">
    <property type="nucleotide sequence ID" value="XM_033542920.1"/>
</dbReference>
<dbReference type="EMBL" id="ML995477">
    <property type="protein sequence ID" value="KAF2145752.1"/>
    <property type="molecule type" value="Genomic_DNA"/>
</dbReference>